<keyword evidence="3" id="KW-0969">Cilium</keyword>
<dbReference type="OrthoDB" id="289937at2"/>
<dbReference type="GO" id="GO:0044780">
    <property type="term" value="P:bacterial-type flagellum assembly"/>
    <property type="evidence" value="ECO:0007669"/>
    <property type="project" value="InterPro"/>
</dbReference>
<reference evidence="3 4" key="1">
    <citation type="submission" date="2019-03" db="EMBL/GenBank/DDBJ databases">
        <title>Genomic Encyclopedia of Type Strains, Phase IV (KMG-IV): sequencing the most valuable type-strain genomes for metagenomic binning, comparative biology and taxonomic classification.</title>
        <authorList>
            <person name="Goeker M."/>
        </authorList>
    </citation>
    <scope>NUCLEOTIDE SEQUENCE [LARGE SCALE GENOMIC DNA]</scope>
    <source>
        <strain evidence="3 4">DSM 12121</strain>
    </source>
</reference>
<dbReference type="Pfam" id="PF01832">
    <property type="entry name" value="Glucosaminidase"/>
    <property type="match status" value="1"/>
</dbReference>
<organism evidence="3 4">
    <name type="scientific">Azoarcus indigens</name>
    <dbReference type="NCBI Taxonomy" id="29545"/>
    <lineage>
        <taxon>Bacteria</taxon>
        <taxon>Pseudomonadati</taxon>
        <taxon>Pseudomonadota</taxon>
        <taxon>Betaproteobacteria</taxon>
        <taxon>Rhodocyclales</taxon>
        <taxon>Zoogloeaceae</taxon>
        <taxon>Azoarcus</taxon>
    </lineage>
</organism>
<dbReference type="PANTHER" id="PTHR33308">
    <property type="entry name" value="PEPTIDOGLYCAN HYDROLASE FLGJ"/>
    <property type="match status" value="1"/>
</dbReference>
<dbReference type="SMART" id="SM00047">
    <property type="entry name" value="LYZ2"/>
    <property type="match status" value="1"/>
</dbReference>
<proteinExistence type="predicted"/>
<sequence length="264" mass="28145">MFRADPAVSTYAAGIAAARDEIALPLSMPPGTQMSRAGFASMMGSVRDEVQHFIAKGSQELDLNAAGQVWRARLQQAAADEEGERAATLKTAALRAVERATSSGLAVEGMAEHQQAFLGRIAPWAREAGRRLGVAPEIVAAQAALESGWGQRPLRGDDGRDTHNLFGIKAGGNWQGATVEAQTTEFEEGVAVRRAERFRSYPTPASAFRDFAALLADNPRYRGALNAGGDARAYAEGLAQGGYATDPDYADKLVSIARRLQRAD</sequence>
<dbReference type="Proteomes" id="UP000295129">
    <property type="component" value="Unassembled WGS sequence"/>
</dbReference>
<dbReference type="RefSeq" id="WP_133587938.1">
    <property type="nucleotide sequence ID" value="NZ_SNVV01000001.1"/>
</dbReference>
<dbReference type="InterPro" id="IPR013377">
    <property type="entry name" value="FlgJ"/>
</dbReference>
<comment type="caution">
    <text evidence="3">The sequence shown here is derived from an EMBL/GenBank/DDBJ whole genome shotgun (WGS) entry which is preliminary data.</text>
</comment>
<dbReference type="PRINTS" id="PR01002">
    <property type="entry name" value="FLGFLGJ"/>
</dbReference>
<feature type="domain" description="Mannosyl-glycoprotein endo-beta-N-acetylglucosamidase-like" evidence="2">
    <location>
        <begin position="107"/>
        <end position="264"/>
    </location>
</feature>
<gene>
    <name evidence="3" type="ORF">C7389_101467</name>
</gene>
<dbReference type="GO" id="GO:0016798">
    <property type="term" value="F:hydrolase activity, acting on glycosyl bonds"/>
    <property type="evidence" value="ECO:0007669"/>
    <property type="project" value="InterPro"/>
</dbReference>
<dbReference type="GO" id="GO:0071973">
    <property type="term" value="P:bacterial-type flagellum-dependent cell motility"/>
    <property type="evidence" value="ECO:0007669"/>
    <property type="project" value="TreeGrafter"/>
</dbReference>
<dbReference type="InterPro" id="IPR023346">
    <property type="entry name" value="Lysozyme-like_dom_sf"/>
</dbReference>
<dbReference type="InterPro" id="IPR051056">
    <property type="entry name" value="Glycosyl_Hydrolase_73"/>
</dbReference>
<evidence type="ECO:0000313" key="4">
    <source>
        <dbReference type="Proteomes" id="UP000295129"/>
    </source>
</evidence>
<protein>
    <submittedName>
        <fullName evidence="3">Flagellar protein FlgJ</fullName>
    </submittedName>
</protein>
<keyword evidence="3" id="KW-0966">Cell projection</keyword>
<dbReference type="EMBL" id="SNVV01000001">
    <property type="protein sequence ID" value="TDN57083.1"/>
    <property type="molecule type" value="Genomic_DNA"/>
</dbReference>
<keyword evidence="3" id="KW-0282">Flagellum</keyword>
<dbReference type="AlphaFoldDB" id="A0A4R6EGZ3"/>
<keyword evidence="1" id="KW-0378">Hydrolase</keyword>
<accession>A0A4R6EGZ3</accession>
<dbReference type="SUPFAM" id="SSF53955">
    <property type="entry name" value="Lysozyme-like"/>
    <property type="match status" value="1"/>
</dbReference>
<dbReference type="Gene3D" id="1.10.530.10">
    <property type="match status" value="1"/>
</dbReference>
<keyword evidence="4" id="KW-1185">Reference proteome</keyword>
<evidence type="ECO:0000313" key="3">
    <source>
        <dbReference type="EMBL" id="TDN57083.1"/>
    </source>
</evidence>
<dbReference type="Gene3D" id="2.10.70.40">
    <property type="entry name" value="peptidoglycan hydrolase"/>
    <property type="match status" value="1"/>
</dbReference>
<name>A0A4R6EGZ3_9RHOO</name>
<dbReference type="InterPro" id="IPR002901">
    <property type="entry name" value="MGlyc_endo_b_GlcNAc-like_dom"/>
</dbReference>
<evidence type="ECO:0000259" key="2">
    <source>
        <dbReference type="SMART" id="SM00047"/>
    </source>
</evidence>
<evidence type="ECO:0000256" key="1">
    <source>
        <dbReference type="ARBA" id="ARBA00022801"/>
    </source>
</evidence>
<dbReference type="PANTHER" id="PTHR33308:SF9">
    <property type="entry name" value="PEPTIDOGLYCAN HYDROLASE FLGJ"/>
    <property type="match status" value="1"/>
</dbReference>
<dbReference type="GO" id="GO:0004040">
    <property type="term" value="F:amidase activity"/>
    <property type="evidence" value="ECO:0007669"/>
    <property type="project" value="InterPro"/>
</dbReference>
<dbReference type="NCBIfam" id="TIGR02541">
    <property type="entry name" value="flagell_FlgJ"/>
    <property type="match status" value="1"/>
</dbReference>